<evidence type="ECO:0000256" key="4">
    <source>
        <dbReference type="ARBA" id="ARBA00022989"/>
    </source>
</evidence>
<dbReference type="PANTHER" id="PTHR28646">
    <property type="entry name" value="TRANSMEMBRANE PROTEIN 201"/>
    <property type="match status" value="1"/>
</dbReference>
<evidence type="ECO:0000256" key="7">
    <source>
        <dbReference type="SAM" id="Phobius"/>
    </source>
</evidence>
<dbReference type="Proteomes" id="UP000504615">
    <property type="component" value="Unplaced"/>
</dbReference>
<proteinExistence type="inferred from homology"/>
<feature type="domain" description="Ima1 N-terminal" evidence="8">
    <location>
        <begin position="40"/>
        <end position="161"/>
    </location>
</feature>
<feature type="transmembrane region" description="Helical" evidence="7">
    <location>
        <begin position="6"/>
        <end position="29"/>
    </location>
</feature>
<sequence length="665" mass="75436">MEPVHNVAFDFVIVFAPILLIFATCLTVFHRLRARWPVKVNCWFCNENTKISRQNLGWWLCPWCEQYNGFSKNGDYAYDIPEQRTISKMHKKYCKLSERSDKHSIFKNNLCTYCNERESLKLSELSNFEPKNEKLFKAELKAFSEYLEMKYPLCNGCKSTVRNVLHRQALWLTRYKMLFYRKKPINAFIGVSIFAGKTCKESHVIIKLMLDTSYAIVAINNCWLALLQKARKLETVFRVLSTIVLPMIIYNYDFIWLPISGLFFHLCACWASLTSRRKNSDVFLMFLWFCIISLENLTILHNAWLITEYITRSHMIALCALVIGLVNLRSSSYKNTLTGSVAFKKIKLHTRDDMSPELTFNNQSKKNKISSEANDSIKPSVYTADDLSCTEIKFSKSHSAILRQKLSIITASDSNNSCLNLNSVSQNENNSSDNCCLNDSLSTLLLSEDSPRYSRAAKAVPAIFERKVYNATSNENLFRMTSSKRKCILSPPKLGSVTQTSWVAGGYWQEGMMTAVPPTLSRSSSQSSGFVSVSSSNLAPSREPSVHEFDRCSVVSEATRWSYQTPRSSMACPVVRRDSPISRPQSRYSDAGHSRPILSPTIRAMGDFIQDNYVRGPNDGDRNGTVPVYSGHHTTTIIASPGWLSALLCGSLILNMIVLCTTLLR</sequence>
<dbReference type="GO" id="GO:0005521">
    <property type="term" value="F:lamin binding"/>
    <property type="evidence" value="ECO:0007669"/>
    <property type="project" value="TreeGrafter"/>
</dbReference>
<keyword evidence="9" id="KW-1185">Reference proteome</keyword>
<protein>
    <submittedName>
        <fullName evidence="10">Uncharacterized protein LOC105430327 isoform X1</fullName>
    </submittedName>
</protein>
<dbReference type="RefSeq" id="XP_011642141.1">
    <property type="nucleotide sequence ID" value="XM_011643839.2"/>
</dbReference>
<dbReference type="GO" id="GO:0005637">
    <property type="term" value="C:nuclear inner membrane"/>
    <property type="evidence" value="ECO:0007669"/>
    <property type="project" value="UniProtKB-SubCell"/>
</dbReference>
<dbReference type="InterPro" id="IPR018617">
    <property type="entry name" value="Ima1_N"/>
</dbReference>
<comment type="subcellular location">
    <subcellularLocation>
        <location evidence="1">Nucleus inner membrane</location>
        <topology evidence="1">Multi-pass membrane protein</topology>
    </subcellularLocation>
</comment>
<accession>A0A6I9WH45</accession>
<dbReference type="AlphaFoldDB" id="A0A6I9WH45"/>
<keyword evidence="4 7" id="KW-1133">Transmembrane helix</keyword>
<feature type="transmembrane region" description="Helical" evidence="7">
    <location>
        <begin position="282"/>
        <end position="303"/>
    </location>
</feature>
<keyword evidence="6" id="KW-0539">Nucleus</keyword>
<feature type="transmembrane region" description="Helical" evidence="7">
    <location>
        <begin position="643"/>
        <end position="664"/>
    </location>
</feature>
<dbReference type="Pfam" id="PF09779">
    <property type="entry name" value="Ima1_N"/>
    <property type="match status" value="1"/>
</dbReference>
<evidence type="ECO:0000256" key="2">
    <source>
        <dbReference type="ARBA" id="ARBA00007600"/>
    </source>
</evidence>
<name>A0A6I9WH45_9HYME</name>
<evidence type="ECO:0000256" key="5">
    <source>
        <dbReference type="ARBA" id="ARBA00023136"/>
    </source>
</evidence>
<dbReference type="GeneID" id="105430327"/>
<evidence type="ECO:0000256" key="1">
    <source>
        <dbReference type="ARBA" id="ARBA00004473"/>
    </source>
</evidence>
<organism evidence="9 10">
    <name type="scientific">Pogonomyrmex barbatus</name>
    <name type="common">red harvester ant</name>
    <dbReference type="NCBI Taxonomy" id="144034"/>
    <lineage>
        <taxon>Eukaryota</taxon>
        <taxon>Metazoa</taxon>
        <taxon>Ecdysozoa</taxon>
        <taxon>Arthropoda</taxon>
        <taxon>Hexapoda</taxon>
        <taxon>Insecta</taxon>
        <taxon>Pterygota</taxon>
        <taxon>Neoptera</taxon>
        <taxon>Endopterygota</taxon>
        <taxon>Hymenoptera</taxon>
        <taxon>Apocrita</taxon>
        <taxon>Aculeata</taxon>
        <taxon>Formicoidea</taxon>
        <taxon>Formicidae</taxon>
        <taxon>Myrmicinae</taxon>
        <taxon>Pogonomyrmex</taxon>
    </lineage>
</organism>
<evidence type="ECO:0000313" key="9">
    <source>
        <dbReference type="Proteomes" id="UP000504615"/>
    </source>
</evidence>
<dbReference type="GO" id="GO:0051015">
    <property type="term" value="F:actin filament binding"/>
    <property type="evidence" value="ECO:0007669"/>
    <property type="project" value="TreeGrafter"/>
</dbReference>
<keyword evidence="3 7" id="KW-0812">Transmembrane</keyword>
<reference evidence="10" key="1">
    <citation type="submission" date="2025-08" db="UniProtKB">
        <authorList>
            <consortium name="RefSeq"/>
        </authorList>
    </citation>
    <scope>IDENTIFICATION</scope>
</reference>
<dbReference type="InterPro" id="IPR040041">
    <property type="entry name" value="TMEM201"/>
</dbReference>
<evidence type="ECO:0000313" key="10">
    <source>
        <dbReference type="RefSeq" id="XP_011642141.1"/>
    </source>
</evidence>
<dbReference type="OrthoDB" id="5966927at2759"/>
<dbReference type="KEGG" id="pbar:105430327"/>
<keyword evidence="5 7" id="KW-0472">Membrane</keyword>
<gene>
    <name evidence="10" type="primary">LOC105430327</name>
</gene>
<dbReference type="PANTHER" id="PTHR28646:SF1">
    <property type="entry name" value="TRANSMEMBRANE PROTEIN 201"/>
    <property type="match status" value="1"/>
</dbReference>
<dbReference type="GO" id="GO:0030473">
    <property type="term" value="P:nuclear migration along microtubule"/>
    <property type="evidence" value="ECO:0007669"/>
    <property type="project" value="TreeGrafter"/>
</dbReference>
<evidence type="ECO:0000256" key="6">
    <source>
        <dbReference type="ARBA" id="ARBA00023242"/>
    </source>
</evidence>
<evidence type="ECO:0000256" key="3">
    <source>
        <dbReference type="ARBA" id="ARBA00022692"/>
    </source>
</evidence>
<comment type="similarity">
    <text evidence="2">Belongs to the TMEM201 family.</text>
</comment>
<evidence type="ECO:0000259" key="8">
    <source>
        <dbReference type="Pfam" id="PF09779"/>
    </source>
</evidence>